<keyword evidence="4" id="KW-0560">Oxidoreductase</keyword>
<dbReference type="InterPro" id="IPR036291">
    <property type="entry name" value="NAD(P)-bd_dom_sf"/>
</dbReference>
<evidence type="ECO:0000256" key="2">
    <source>
        <dbReference type="ARBA" id="ARBA00022723"/>
    </source>
</evidence>
<dbReference type="PANTHER" id="PTHR42813:SF2">
    <property type="entry name" value="DEHYDROGENASE, ZINC-CONTAINING, PUTATIVE (AFU_ORTHOLOGUE AFUA_2G02810)-RELATED"/>
    <property type="match status" value="1"/>
</dbReference>
<name>A0ABT8G0C1_9MICO</name>
<dbReference type="PROSITE" id="PS00059">
    <property type="entry name" value="ADH_ZINC"/>
    <property type="match status" value="1"/>
</dbReference>
<evidence type="ECO:0000313" key="8">
    <source>
        <dbReference type="EMBL" id="MDN4472591.1"/>
    </source>
</evidence>
<comment type="caution">
    <text evidence="8">The sequence shown here is derived from an EMBL/GenBank/DDBJ whole genome shotgun (WGS) entry which is preliminary data.</text>
</comment>
<evidence type="ECO:0000256" key="3">
    <source>
        <dbReference type="ARBA" id="ARBA00022833"/>
    </source>
</evidence>
<dbReference type="InterPro" id="IPR011032">
    <property type="entry name" value="GroES-like_sf"/>
</dbReference>
<proteinExistence type="inferred from homology"/>
<dbReference type="InterPro" id="IPR013154">
    <property type="entry name" value="ADH-like_N"/>
</dbReference>
<accession>A0ABT8G0C1</accession>
<dbReference type="SUPFAM" id="SSF50129">
    <property type="entry name" value="GroES-like"/>
    <property type="match status" value="1"/>
</dbReference>
<comment type="similarity">
    <text evidence="5">Belongs to the zinc-containing alcohol dehydrogenase family.</text>
</comment>
<reference evidence="8" key="1">
    <citation type="submission" date="2023-06" db="EMBL/GenBank/DDBJ databases">
        <title>SYSU T00b26.</title>
        <authorList>
            <person name="Gao L."/>
            <person name="Fang B.-Z."/>
            <person name="Li W.-J."/>
        </authorList>
    </citation>
    <scope>NUCLEOTIDE SEQUENCE</scope>
    <source>
        <strain evidence="8">SYSU T00b26</strain>
    </source>
</reference>
<dbReference type="Pfam" id="PF00107">
    <property type="entry name" value="ADH_zinc_N"/>
    <property type="match status" value="1"/>
</dbReference>
<dbReference type="RefSeq" id="WP_301127288.1">
    <property type="nucleotide sequence ID" value="NZ_JAUHPV010000003.1"/>
</dbReference>
<comment type="cofactor">
    <cofactor evidence="1 5">
        <name>Zn(2+)</name>
        <dbReference type="ChEBI" id="CHEBI:29105"/>
    </cofactor>
</comment>
<dbReference type="InterPro" id="IPR002328">
    <property type="entry name" value="ADH_Zn_CS"/>
</dbReference>
<dbReference type="Gene3D" id="3.40.50.720">
    <property type="entry name" value="NAD(P)-binding Rossmann-like Domain"/>
    <property type="match status" value="1"/>
</dbReference>
<keyword evidence="2 5" id="KW-0479">Metal-binding</keyword>
<keyword evidence="9" id="KW-1185">Reference proteome</keyword>
<evidence type="ECO:0000259" key="7">
    <source>
        <dbReference type="Pfam" id="PF08240"/>
    </source>
</evidence>
<dbReference type="SUPFAM" id="SSF51735">
    <property type="entry name" value="NAD(P)-binding Rossmann-fold domains"/>
    <property type="match status" value="1"/>
</dbReference>
<evidence type="ECO:0000259" key="6">
    <source>
        <dbReference type="Pfam" id="PF00107"/>
    </source>
</evidence>
<evidence type="ECO:0000313" key="9">
    <source>
        <dbReference type="Proteomes" id="UP001172738"/>
    </source>
</evidence>
<evidence type="ECO:0000256" key="1">
    <source>
        <dbReference type="ARBA" id="ARBA00001947"/>
    </source>
</evidence>
<evidence type="ECO:0000256" key="4">
    <source>
        <dbReference type="ARBA" id="ARBA00023002"/>
    </source>
</evidence>
<dbReference type="EMBL" id="JAUHPV010000003">
    <property type="protein sequence ID" value="MDN4472591.1"/>
    <property type="molecule type" value="Genomic_DNA"/>
</dbReference>
<feature type="domain" description="Alcohol dehydrogenase-like C-terminal" evidence="6">
    <location>
        <begin position="183"/>
        <end position="305"/>
    </location>
</feature>
<dbReference type="Pfam" id="PF08240">
    <property type="entry name" value="ADH_N"/>
    <property type="match status" value="1"/>
</dbReference>
<keyword evidence="3 5" id="KW-0862">Zinc</keyword>
<feature type="domain" description="Alcohol dehydrogenase-like N-terminal" evidence="7">
    <location>
        <begin position="25"/>
        <end position="136"/>
    </location>
</feature>
<dbReference type="InterPro" id="IPR013149">
    <property type="entry name" value="ADH-like_C"/>
</dbReference>
<sequence>MKATLMYGAGDVRVENVADPVIQEPTDAILRVVRTCICGSDLHPFHGLPEMEHGVHTGHEAIGVVEEVGSAVKDIKVGDFVVAPFAFSDNTCEICQAGFQTACPHGGFYGNPGDRGAFQAELSVVPQADGSLVKVPGVDPETASEELLASLLTLSDVYLTGYHAAYMAEIKPGQSVTVVGDGAVGLSAVLAAKQMGAEQIILMGRHQARTDLGREFGATHVVSERGEEGIAKVLELTGGFGSHAVLEAVGHMPAYTQSVGVVRPGGIISRVGVPQYEEAPVGFMSLFGKNARLAGGPAPVRQYLEQAIQDVLDRKINPGKVFDRTIALDDVPAGYKAMDDREALKVMVNPAL</sequence>
<organism evidence="8 9">
    <name type="scientific">Demequina zhanjiangensis</name>
    <dbReference type="NCBI Taxonomy" id="3051659"/>
    <lineage>
        <taxon>Bacteria</taxon>
        <taxon>Bacillati</taxon>
        <taxon>Actinomycetota</taxon>
        <taxon>Actinomycetes</taxon>
        <taxon>Micrococcales</taxon>
        <taxon>Demequinaceae</taxon>
        <taxon>Demequina</taxon>
    </lineage>
</organism>
<dbReference type="Gene3D" id="3.90.180.10">
    <property type="entry name" value="Medium-chain alcohol dehydrogenases, catalytic domain"/>
    <property type="match status" value="1"/>
</dbReference>
<protein>
    <submittedName>
        <fullName evidence="8">Alcohol dehydrogenase catalytic domain-containing protein</fullName>
    </submittedName>
</protein>
<dbReference type="Proteomes" id="UP001172738">
    <property type="component" value="Unassembled WGS sequence"/>
</dbReference>
<dbReference type="PANTHER" id="PTHR42813">
    <property type="entry name" value="ZINC-TYPE ALCOHOL DEHYDROGENASE-LIKE"/>
    <property type="match status" value="1"/>
</dbReference>
<gene>
    <name evidence="8" type="ORF">QQX04_06250</name>
</gene>
<evidence type="ECO:0000256" key="5">
    <source>
        <dbReference type="RuleBase" id="RU361277"/>
    </source>
</evidence>